<keyword evidence="3" id="KW-0862">Zinc</keyword>
<dbReference type="GO" id="GO:0045944">
    <property type="term" value="P:positive regulation of transcription by RNA polymerase II"/>
    <property type="evidence" value="ECO:0007669"/>
    <property type="project" value="TreeGrafter"/>
</dbReference>
<keyword evidence="2" id="KW-0479">Metal-binding</keyword>
<keyword evidence="7" id="KW-0539">Nucleus</keyword>
<dbReference type="InterPro" id="IPR032710">
    <property type="entry name" value="NTF2-like_dom_sf"/>
</dbReference>
<accession>A0A0P7BEQ8</accession>
<evidence type="ECO:0000256" key="7">
    <source>
        <dbReference type="ARBA" id="ARBA00023242"/>
    </source>
</evidence>
<dbReference type="Pfam" id="PF00172">
    <property type="entry name" value="Zn_clus"/>
    <property type="match status" value="1"/>
</dbReference>
<dbReference type="InterPro" id="IPR036864">
    <property type="entry name" value="Zn2-C6_fun-type_DNA-bd_sf"/>
</dbReference>
<reference evidence="11 12" key="1">
    <citation type="submission" date="2015-09" db="EMBL/GenBank/DDBJ databases">
        <title>Draft genome of a European isolate of the apple canker pathogen Neonectria ditissima.</title>
        <authorList>
            <person name="Gomez-Cortecero A."/>
            <person name="Harrison R.J."/>
            <person name="Armitage A.D."/>
        </authorList>
    </citation>
    <scope>NUCLEOTIDE SEQUENCE [LARGE SCALE GENOMIC DNA]</scope>
    <source>
        <strain evidence="11 12">R09/05</strain>
    </source>
</reference>
<evidence type="ECO:0000256" key="9">
    <source>
        <dbReference type="SAM" id="MobiDB-lite"/>
    </source>
</evidence>
<dbReference type="GO" id="GO:0005634">
    <property type="term" value="C:nucleus"/>
    <property type="evidence" value="ECO:0007669"/>
    <property type="project" value="UniProtKB-SubCell"/>
</dbReference>
<feature type="coiled-coil region" evidence="8">
    <location>
        <begin position="167"/>
        <end position="194"/>
    </location>
</feature>
<keyword evidence="5" id="KW-0238">DNA-binding</keyword>
<evidence type="ECO:0000256" key="5">
    <source>
        <dbReference type="ARBA" id="ARBA00023125"/>
    </source>
</evidence>
<comment type="caution">
    <text evidence="11">The sequence shown here is derived from an EMBL/GenBank/DDBJ whole genome shotgun (WGS) entry which is preliminary data.</text>
</comment>
<evidence type="ECO:0000256" key="3">
    <source>
        <dbReference type="ARBA" id="ARBA00022833"/>
    </source>
</evidence>
<dbReference type="GO" id="GO:0043565">
    <property type="term" value="F:sequence-specific DNA binding"/>
    <property type="evidence" value="ECO:0007669"/>
    <property type="project" value="TreeGrafter"/>
</dbReference>
<keyword evidence="6" id="KW-0804">Transcription</keyword>
<dbReference type="GO" id="GO:0008270">
    <property type="term" value="F:zinc ion binding"/>
    <property type="evidence" value="ECO:0007669"/>
    <property type="project" value="InterPro"/>
</dbReference>
<protein>
    <recommendedName>
        <fullName evidence="10">Zn(2)-C6 fungal-type domain-containing protein</fullName>
    </recommendedName>
</protein>
<evidence type="ECO:0000313" key="12">
    <source>
        <dbReference type="Proteomes" id="UP000050424"/>
    </source>
</evidence>
<dbReference type="InterPro" id="IPR001138">
    <property type="entry name" value="Zn2Cys6_DnaBD"/>
</dbReference>
<organism evidence="11 12">
    <name type="scientific">Neonectria ditissima</name>
    <dbReference type="NCBI Taxonomy" id="78410"/>
    <lineage>
        <taxon>Eukaryota</taxon>
        <taxon>Fungi</taxon>
        <taxon>Dikarya</taxon>
        <taxon>Ascomycota</taxon>
        <taxon>Pezizomycotina</taxon>
        <taxon>Sordariomycetes</taxon>
        <taxon>Hypocreomycetidae</taxon>
        <taxon>Hypocreales</taxon>
        <taxon>Nectriaceae</taxon>
        <taxon>Neonectria</taxon>
    </lineage>
</organism>
<dbReference type="InterPro" id="IPR039437">
    <property type="entry name" value="FrzH/put_lumazine-bd"/>
</dbReference>
<feature type="domain" description="Zn(2)-C6 fungal-type" evidence="10">
    <location>
        <begin position="128"/>
        <end position="157"/>
    </location>
</feature>
<keyword evidence="4" id="KW-0805">Transcription regulation</keyword>
<keyword evidence="12" id="KW-1185">Reference proteome</keyword>
<evidence type="ECO:0000256" key="6">
    <source>
        <dbReference type="ARBA" id="ARBA00023163"/>
    </source>
</evidence>
<dbReference type="Pfam" id="PF12893">
    <property type="entry name" value="Lumazine_bd_2"/>
    <property type="match status" value="1"/>
</dbReference>
<evidence type="ECO:0000256" key="1">
    <source>
        <dbReference type="ARBA" id="ARBA00004123"/>
    </source>
</evidence>
<sequence length="708" mass="80162">MSKNIKTIPTSEYDAVIKVVQEYYVDGLRVGSTDTVAKSFHRDATMYGLTLDNVLLGGPVKNLYTYMEEHGSAPDIKTRLDVVGITPTTAVVKVDMEKDAAGFDYTDFHTMIKLDGKWQIVAKVFHTKKKCDQILPSCGQCTRSGAECVRFAQRKARPAASVPWDYVHGLETRIERLERSLAECVAELKMSRRLADKPCSPHTPSLSPTGNGDLMQQDSENGVESREECPTAASSGHVSPESNSQAETAYIGPCTDSADGEAGLDLVTPSNLEGYLKYVHPIWAFLDEDLLTLRPDDVAKMDAPQSPQSSHRRFFVELACAIGCFYSTASAPSQRVVAYSQKLHDHALENHLQDAVGHSTTRQLQACILVIIHAIHSPAPYRVRNATDEALAKLAEILSTCRRLIENGSPSSLEDGEGAWSLDTDDQREKRLRTVIVYAYSAYELMAIAWDRPYQEFTEPLNNKIWNQYFRSTFDGAPQDALFEHQFYIRRIQTRVRRFWNEMHTLSVDEQRLQRTEIKADMDQWRALIPFTSSNIETSTNYHPLSMLKLYDYTICNLYQQGDHFPTGDDCLLLLSAASENCRCFRRIQIHRPMSYYTWTGANNLQALEDCEFTLRRFSQRWEEAGIYYRLFRLLLSQTPLSFPDNSSFNFPDAMADEVRDMLGVLDEHGLSMNVVALISRIAFRTALNSVSENLSEPVWHNRALTMP</sequence>
<dbReference type="CDD" id="cd14653">
    <property type="entry name" value="ZIP_Gal4p-like"/>
    <property type="match status" value="1"/>
</dbReference>
<feature type="compositionally biased region" description="Polar residues" evidence="9">
    <location>
        <begin position="202"/>
        <end position="222"/>
    </location>
</feature>
<dbReference type="PANTHER" id="PTHR47782">
    <property type="entry name" value="ZN(II)2CYS6 TRANSCRIPTION FACTOR (EUROFUNG)-RELATED"/>
    <property type="match status" value="1"/>
</dbReference>
<evidence type="ECO:0000256" key="8">
    <source>
        <dbReference type="SAM" id="Coils"/>
    </source>
</evidence>
<dbReference type="SUPFAM" id="SSF54427">
    <property type="entry name" value="NTF2-like"/>
    <property type="match status" value="1"/>
</dbReference>
<feature type="region of interest" description="Disordered" evidence="9">
    <location>
        <begin position="195"/>
        <end position="254"/>
    </location>
</feature>
<evidence type="ECO:0000256" key="4">
    <source>
        <dbReference type="ARBA" id="ARBA00023015"/>
    </source>
</evidence>
<dbReference type="Gene3D" id="3.10.450.50">
    <property type="match status" value="1"/>
</dbReference>
<dbReference type="EMBL" id="LKCW01000108">
    <property type="protein sequence ID" value="KPM39408.1"/>
    <property type="molecule type" value="Genomic_DNA"/>
</dbReference>
<dbReference type="CDD" id="cd12148">
    <property type="entry name" value="fungal_TF_MHR"/>
    <property type="match status" value="1"/>
</dbReference>
<comment type="subcellular location">
    <subcellularLocation>
        <location evidence="1">Nucleus</location>
    </subcellularLocation>
</comment>
<evidence type="ECO:0000259" key="10">
    <source>
        <dbReference type="Pfam" id="PF00172"/>
    </source>
</evidence>
<gene>
    <name evidence="11" type="ORF">AK830_g7143</name>
</gene>
<dbReference type="CDD" id="cd00067">
    <property type="entry name" value="GAL4"/>
    <property type="match status" value="1"/>
</dbReference>
<evidence type="ECO:0000313" key="11">
    <source>
        <dbReference type="EMBL" id="KPM39408.1"/>
    </source>
</evidence>
<keyword evidence="8" id="KW-0175">Coiled coil</keyword>
<dbReference type="PANTHER" id="PTHR47782:SF12">
    <property type="entry name" value="ZN(II)2CYS6 TRANSCRIPTION FACTOR (EUROFUNG)"/>
    <property type="match status" value="1"/>
</dbReference>
<dbReference type="Gene3D" id="4.10.240.10">
    <property type="entry name" value="Zn(2)-C6 fungal-type DNA-binding domain"/>
    <property type="match status" value="1"/>
</dbReference>
<dbReference type="AlphaFoldDB" id="A0A0P7BEQ8"/>
<dbReference type="GO" id="GO:0000981">
    <property type="term" value="F:DNA-binding transcription factor activity, RNA polymerase II-specific"/>
    <property type="evidence" value="ECO:0007669"/>
    <property type="project" value="InterPro"/>
</dbReference>
<dbReference type="OrthoDB" id="3794857at2759"/>
<dbReference type="InterPro" id="IPR052202">
    <property type="entry name" value="Yeast_MetPath_Reg"/>
</dbReference>
<evidence type="ECO:0000256" key="2">
    <source>
        <dbReference type="ARBA" id="ARBA00022723"/>
    </source>
</evidence>
<feature type="compositionally biased region" description="Polar residues" evidence="9">
    <location>
        <begin position="232"/>
        <end position="247"/>
    </location>
</feature>
<proteinExistence type="predicted"/>
<dbReference type="Proteomes" id="UP000050424">
    <property type="component" value="Unassembled WGS sequence"/>
</dbReference>
<name>A0A0P7BEQ8_9HYPO</name>